<evidence type="ECO:0000259" key="2">
    <source>
        <dbReference type="Pfam" id="PF25534"/>
    </source>
</evidence>
<dbReference type="EMBL" id="JAVFHQ010000003">
    <property type="protein sequence ID" value="KAK4549810.1"/>
    <property type="molecule type" value="Genomic_DNA"/>
</dbReference>
<evidence type="ECO:0000313" key="3">
    <source>
        <dbReference type="EMBL" id="KAK4549810.1"/>
    </source>
</evidence>
<protein>
    <recommendedName>
        <fullName evidence="2">DUF7918 domain-containing protein</fullName>
    </recommendedName>
</protein>
<feature type="region of interest" description="Disordered" evidence="1">
    <location>
        <begin position="173"/>
        <end position="193"/>
    </location>
</feature>
<sequence length="368" mass="41072">MAILTDVPGLVVTLDVADQDLPEYDDHDAEETPPHTATKYVEVHSGAHFGVARRYTSTTFPHSDDYIKTELWMDGKRICNSTDSPYTIARGQRSVMVSLSTTHGDRRYSQKFAFAELDINEGPADKNLWGKLTELGTIGIKCYRTKYAETPPGSQAPPPREKLSKVYSKRAAPFQYAPPPSPPTPPPTLPPTLPPFGGAQKPVLEGDQVPEKNLKGKAISHQAKLTAPVEEPAPLLAGFTPPRDSRHRILIDKQPFATFNFKYRSRAALQALCVIPRTPSPVPLEARPIEELTPDEMRELLRRQREQAKKGPDLVKVKNEIKRERGRAGGDDEDDEDDELEIVEHRRKKMRTSGPSIADEIVDLCEDD</sequence>
<dbReference type="InterPro" id="IPR057678">
    <property type="entry name" value="DUF7918"/>
</dbReference>
<feature type="compositionally biased region" description="Basic and acidic residues" evidence="1">
    <location>
        <begin position="305"/>
        <end position="330"/>
    </location>
</feature>
<proteinExistence type="predicted"/>
<dbReference type="AlphaFoldDB" id="A0AAV9JW23"/>
<feature type="compositionally biased region" description="Pro residues" evidence="1">
    <location>
        <begin position="176"/>
        <end position="193"/>
    </location>
</feature>
<evidence type="ECO:0000313" key="4">
    <source>
        <dbReference type="Proteomes" id="UP001324427"/>
    </source>
</evidence>
<gene>
    <name evidence="3" type="ORF">LTR36_005111</name>
</gene>
<dbReference type="Proteomes" id="UP001324427">
    <property type="component" value="Unassembled WGS sequence"/>
</dbReference>
<feature type="domain" description="DUF7918" evidence="2">
    <location>
        <begin position="9"/>
        <end position="166"/>
    </location>
</feature>
<keyword evidence="4" id="KW-1185">Reference proteome</keyword>
<reference evidence="3 4" key="1">
    <citation type="submission" date="2021-11" db="EMBL/GenBank/DDBJ databases">
        <title>Black yeast isolated from Biological Soil Crust.</title>
        <authorList>
            <person name="Kurbessoian T."/>
        </authorList>
    </citation>
    <scope>NUCLEOTIDE SEQUENCE [LARGE SCALE GENOMIC DNA]</scope>
    <source>
        <strain evidence="3 4">CCFEE 5522</strain>
    </source>
</reference>
<feature type="domain" description="DUF7918" evidence="2">
    <location>
        <begin position="206"/>
        <end position="278"/>
    </location>
</feature>
<organism evidence="3 4">
    <name type="scientific">Oleoguttula mirabilis</name>
    <dbReference type="NCBI Taxonomy" id="1507867"/>
    <lineage>
        <taxon>Eukaryota</taxon>
        <taxon>Fungi</taxon>
        <taxon>Dikarya</taxon>
        <taxon>Ascomycota</taxon>
        <taxon>Pezizomycotina</taxon>
        <taxon>Dothideomycetes</taxon>
        <taxon>Dothideomycetidae</taxon>
        <taxon>Mycosphaerellales</taxon>
        <taxon>Teratosphaeriaceae</taxon>
        <taxon>Oleoguttula</taxon>
    </lineage>
</organism>
<evidence type="ECO:0000256" key="1">
    <source>
        <dbReference type="SAM" id="MobiDB-lite"/>
    </source>
</evidence>
<accession>A0AAV9JW23</accession>
<feature type="compositionally biased region" description="Acidic residues" evidence="1">
    <location>
        <begin position="331"/>
        <end position="341"/>
    </location>
</feature>
<dbReference type="PANTHER" id="PTHR36223">
    <property type="entry name" value="BETA-LACTAMASE-TYPE TRANSPEPTIDASE FOLD DOMAIN CONTAINING PROTEIN"/>
    <property type="match status" value="1"/>
</dbReference>
<name>A0AAV9JW23_9PEZI</name>
<comment type="caution">
    <text evidence="3">The sequence shown here is derived from an EMBL/GenBank/DDBJ whole genome shotgun (WGS) entry which is preliminary data.</text>
</comment>
<dbReference type="PANTHER" id="PTHR36223:SF1">
    <property type="entry name" value="TRANSCRIPTION ELONGATION FACTOR EAF N-TERMINAL DOMAIN-CONTAINING PROTEIN"/>
    <property type="match status" value="1"/>
</dbReference>
<feature type="region of interest" description="Disordered" evidence="1">
    <location>
        <begin position="305"/>
        <end position="368"/>
    </location>
</feature>
<dbReference type="Pfam" id="PF25534">
    <property type="entry name" value="DUF7918"/>
    <property type="match status" value="2"/>
</dbReference>